<dbReference type="Proteomes" id="UP001454086">
    <property type="component" value="Unassembled WGS sequence"/>
</dbReference>
<reference evidence="2 3" key="1">
    <citation type="submission" date="2024-03" db="EMBL/GenBank/DDBJ databases">
        <title>Human intestinal bacterial collection.</title>
        <authorList>
            <person name="Pauvert C."/>
            <person name="Hitch T.C.A."/>
            <person name="Clavel T."/>
        </authorList>
    </citation>
    <scope>NUCLEOTIDE SEQUENCE [LARGE SCALE GENOMIC DNA]</scope>
    <source>
        <strain evidence="2 3">CLA-SR-H021</strain>
    </source>
</reference>
<dbReference type="EMBL" id="JBBMFM010000110">
    <property type="protein sequence ID" value="MEQ2427526.1"/>
    <property type="molecule type" value="Genomic_DNA"/>
</dbReference>
<accession>A0ABV1DAX1</accession>
<dbReference type="RefSeq" id="WP_349118548.1">
    <property type="nucleotide sequence ID" value="NZ_JBBMFM010000110.1"/>
</dbReference>
<dbReference type="SUPFAM" id="SSF52540">
    <property type="entry name" value="P-loop containing nucleoside triphosphate hydrolases"/>
    <property type="match status" value="1"/>
</dbReference>
<comment type="caution">
    <text evidence="2">The sequence shown here is derived from an EMBL/GenBank/DDBJ whole genome shotgun (WGS) entry which is preliminary data.</text>
</comment>
<proteinExistence type="predicted"/>
<name>A0ABV1DAX1_9FIRM</name>
<dbReference type="Gene3D" id="3.40.50.300">
    <property type="entry name" value="P-loop containing nucleotide triphosphate hydrolases"/>
    <property type="match status" value="1"/>
</dbReference>
<evidence type="ECO:0000313" key="2">
    <source>
        <dbReference type="EMBL" id="MEQ2427526.1"/>
    </source>
</evidence>
<dbReference type="InterPro" id="IPR027417">
    <property type="entry name" value="P-loop_NTPase"/>
</dbReference>
<protein>
    <submittedName>
        <fullName evidence="2">AAA family ATPase</fullName>
    </submittedName>
</protein>
<dbReference type="PANTHER" id="PTHR33295:SF7">
    <property type="entry name" value="ATPASE"/>
    <property type="match status" value="1"/>
</dbReference>
<feature type="domain" description="AAA" evidence="1">
    <location>
        <begin position="21"/>
        <end position="162"/>
    </location>
</feature>
<sequence>MELKRDIYKNLLRWKNDDTGQVLQVSGARQVGKTYILKKFAYENFRHVVYISMAEPSGGQFLQCLDKINEWEPGTPREERPVHKAFELFDREFCDTKDTVIIIDEIQESSRVFNLVRTLAREFDCYAIITGSYLGRLLSKEFFLPAGDFEDLTLETLTFAEFVGVFGKRNLYESIDLFGGSDAEQYKELKACFDLYQRIGGYPSVVNMYLENKSLEPV</sequence>
<dbReference type="InterPro" id="IPR041682">
    <property type="entry name" value="AAA_14"/>
</dbReference>
<organism evidence="2 3">
    <name type="scientific">Enterocloster hominis</name>
    <name type="common">ex Hitch et al. 2024</name>
    <dbReference type="NCBI Taxonomy" id="1917870"/>
    <lineage>
        <taxon>Bacteria</taxon>
        <taxon>Bacillati</taxon>
        <taxon>Bacillota</taxon>
        <taxon>Clostridia</taxon>
        <taxon>Lachnospirales</taxon>
        <taxon>Lachnospiraceae</taxon>
        <taxon>Enterocloster</taxon>
    </lineage>
</organism>
<keyword evidence="3" id="KW-1185">Reference proteome</keyword>
<dbReference type="PANTHER" id="PTHR33295">
    <property type="entry name" value="ATPASE"/>
    <property type="match status" value="1"/>
</dbReference>
<dbReference type="Pfam" id="PF13173">
    <property type="entry name" value="AAA_14"/>
    <property type="match status" value="1"/>
</dbReference>
<evidence type="ECO:0000313" key="3">
    <source>
        <dbReference type="Proteomes" id="UP001454086"/>
    </source>
</evidence>
<gene>
    <name evidence="2" type="ORF">WMQ36_21410</name>
</gene>
<evidence type="ECO:0000259" key="1">
    <source>
        <dbReference type="Pfam" id="PF13173"/>
    </source>
</evidence>